<dbReference type="InterPro" id="IPR000157">
    <property type="entry name" value="TIR_dom"/>
</dbReference>
<evidence type="ECO:0000313" key="4">
    <source>
        <dbReference type="Proteomes" id="UP000683360"/>
    </source>
</evidence>
<keyword evidence="1" id="KW-1133">Transmembrane helix</keyword>
<dbReference type="Proteomes" id="UP000683360">
    <property type="component" value="Unassembled WGS sequence"/>
</dbReference>
<dbReference type="PROSITE" id="PS50104">
    <property type="entry name" value="TIR"/>
    <property type="match status" value="1"/>
</dbReference>
<dbReference type="AlphaFoldDB" id="A0A8S3V5S5"/>
<comment type="caution">
    <text evidence="3">The sequence shown here is derived from an EMBL/GenBank/DDBJ whole genome shotgun (WGS) entry which is preliminary data.</text>
</comment>
<feature type="domain" description="TIR" evidence="2">
    <location>
        <begin position="156"/>
        <end position="301"/>
    </location>
</feature>
<name>A0A8S3V5S5_MYTED</name>
<organism evidence="3 4">
    <name type="scientific">Mytilus edulis</name>
    <name type="common">Blue mussel</name>
    <dbReference type="NCBI Taxonomy" id="6550"/>
    <lineage>
        <taxon>Eukaryota</taxon>
        <taxon>Metazoa</taxon>
        <taxon>Spiralia</taxon>
        <taxon>Lophotrochozoa</taxon>
        <taxon>Mollusca</taxon>
        <taxon>Bivalvia</taxon>
        <taxon>Autobranchia</taxon>
        <taxon>Pteriomorphia</taxon>
        <taxon>Mytilida</taxon>
        <taxon>Mytiloidea</taxon>
        <taxon>Mytilidae</taxon>
        <taxon>Mytilinae</taxon>
        <taxon>Mytilus</taxon>
    </lineage>
</organism>
<evidence type="ECO:0000313" key="3">
    <source>
        <dbReference type="EMBL" id="CAG2253204.1"/>
    </source>
</evidence>
<dbReference type="InterPro" id="IPR035897">
    <property type="entry name" value="Toll_tir_struct_dom_sf"/>
</dbReference>
<dbReference type="OrthoDB" id="10381702at2759"/>
<evidence type="ECO:0000256" key="1">
    <source>
        <dbReference type="SAM" id="Phobius"/>
    </source>
</evidence>
<proteinExistence type="predicted"/>
<feature type="transmembrane region" description="Helical" evidence="1">
    <location>
        <begin position="85"/>
        <end position="107"/>
    </location>
</feature>
<sequence>MDVKKGIYLHATICTFAPMFGTHSIYITREFYNETTCKTQHVTTPLRLHYIVLPDKSYNVYKKKYVNYQSNRLKGIEKSDLIDEVLVWLIRQIIEVFLLVLTLFVFWKLCNYSFYVLDKLIITPTCKYIMKISDFGEEKSNIACLSSISAAYAFDYEYDVLLLSTENDKDFITENSIITCFEEKEYKVCYPESDFDAGIPVFDLFTKALQSSHTIIVVCSKDFFEDPIMNAVVFEIFHMSSEDGKLKNKNIQLIKTDACDISKAKKRYEVLDTSQLFSTNSCKNNCVHGFKQESPDLIEQIFVLSL</sequence>
<protein>
    <recommendedName>
        <fullName evidence="2">TIR domain-containing protein</fullName>
    </recommendedName>
</protein>
<keyword evidence="1" id="KW-0812">Transmembrane</keyword>
<dbReference type="EMBL" id="CAJPWZ010003145">
    <property type="protein sequence ID" value="CAG2253204.1"/>
    <property type="molecule type" value="Genomic_DNA"/>
</dbReference>
<dbReference type="GO" id="GO:0007165">
    <property type="term" value="P:signal transduction"/>
    <property type="evidence" value="ECO:0007669"/>
    <property type="project" value="InterPro"/>
</dbReference>
<evidence type="ECO:0000259" key="2">
    <source>
        <dbReference type="PROSITE" id="PS50104"/>
    </source>
</evidence>
<dbReference type="Gene3D" id="3.40.50.10140">
    <property type="entry name" value="Toll/interleukin-1 receptor homology (TIR) domain"/>
    <property type="match status" value="1"/>
</dbReference>
<feature type="transmembrane region" description="Helical" evidence="1">
    <location>
        <begin position="7"/>
        <end position="26"/>
    </location>
</feature>
<keyword evidence="1" id="KW-0472">Membrane</keyword>
<accession>A0A8S3V5S5</accession>
<gene>
    <name evidence="3" type="ORF">MEDL_64736</name>
</gene>
<keyword evidence="4" id="KW-1185">Reference proteome</keyword>
<reference evidence="3" key="1">
    <citation type="submission" date="2021-03" db="EMBL/GenBank/DDBJ databases">
        <authorList>
            <person name="Bekaert M."/>
        </authorList>
    </citation>
    <scope>NUCLEOTIDE SEQUENCE</scope>
</reference>
<dbReference type="SUPFAM" id="SSF52200">
    <property type="entry name" value="Toll/Interleukin receptor TIR domain"/>
    <property type="match status" value="1"/>
</dbReference>